<keyword evidence="2" id="KW-0547">Nucleotide-binding</keyword>
<gene>
    <name evidence="2 5" type="primary">thiL</name>
    <name evidence="5" type="ORF">NCTC10295_01510</name>
</gene>
<evidence type="ECO:0000256" key="1">
    <source>
        <dbReference type="ARBA" id="ARBA00022977"/>
    </source>
</evidence>
<feature type="domain" description="PurM-like C-terminal" evidence="4">
    <location>
        <begin position="147"/>
        <end position="301"/>
    </location>
</feature>
<dbReference type="PIRSF" id="PIRSF005303">
    <property type="entry name" value="Thiam_monoph_kin"/>
    <property type="match status" value="1"/>
</dbReference>
<feature type="binding site" evidence="2">
    <location>
        <position position="27"/>
    </location>
    <ligand>
        <name>Mg(2+)</name>
        <dbReference type="ChEBI" id="CHEBI:18420"/>
        <label>4</label>
    </ligand>
</feature>
<keyword evidence="6" id="KW-1185">Reference proteome</keyword>
<comment type="caution">
    <text evidence="2">Lacks conserved residue(s) required for the propagation of feature annotation.</text>
</comment>
<dbReference type="GO" id="GO:0000287">
    <property type="term" value="F:magnesium ion binding"/>
    <property type="evidence" value="ECO:0007669"/>
    <property type="project" value="UniProtKB-UniRule"/>
</dbReference>
<comment type="similarity">
    <text evidence="2">Belongs to the thiamine-monophosphate kinase family.</text>
</comment>
<keyword evidence="2 5" id="KW-0808">Transferase</keyword>
<protein>
    <recommendedName>
        <fullName evidence="2">Thiamine-monophosphate kinase</fullName>
        <shortName evidence="2">TMP kinase</shortName>
        <shortName evidence="2">Thiamine-phosphate kinase</shortName>
        <ecNumber evidence="2">2.7.4.16</ecNumber>
    </recommendedName>
</protein>
<feature type="binding site" evidence="2">
    <location>
        <position position="44"/>
    </location>
    <ligand>
        <name>Mg(2+)</name>
        <dbReference type="ChEBI" id="CHEBI:18420"/>
        <label>2</label>
    </ligand>
</feature>
<comment type="pathway">
    <text evidence="2">Cofactor biosynthesis; thiamine diphosphate biosynthesis; thiamine diphosphate from thiamine phosphate: step 1/1.</text>
</comment>
<proteinExistence type="inferred from homology"/>
<comment type="catalytic activity">
    <reaction evidence="2">
        <text>thiamine phosphate + ATP = thiamine diphosphate + ADP</text>
        <dbReference type="Rhea" id="RHEA:15913"/>
        <dbReference type="ChEBI" id="CHEBI:30616"/>
        <dbReference type="ChEBI" id="CHEBI:37575"/>
        <dbReference type="ChEBI" id="CHEBI:58937"/>
        <dbReference type="ChEBI" id="CHEBI:456216"/>
        <dbReference type="EC" id="2.7.4.16"/>
    </reaction>
</comment>
<dbReference type="CDD" id="cd02194">
    <property type="entry name" value="ThiL"/>
    <property type="match status" value="1"/>
</dbReference>
<evidence type="ECO:0000256" key="2">
    <source>
        <dbReference type="HAMAP-Rule" id="MF_02128"/>
    </source>
</evidence>
<feature type="binding site" evidence="2">
    <location>
        <position position="72"/>
    </location>
    <ligand>
        <name>Mg(2+)</name>
        <dbReference type="ChEBI" id="CHEBI:18420"/>
        <label>2</label>
    </ligand>
</feature>
<keyword evidence="2" id="KW-0067">ATP-binding</keyword>
<feature type="binding site" evidence="2">
    <location>
        <position position="72"/>
    </location>
    <ligand>
        <name>Mg(2+)</name>
        <dbReference type="ChEBI" id="CHEBI:18420"/>
        <label>3</label>
    </ligand>
</feature>
<feature type="binding site" evidence="2">
    <location>
        <begin position="118"/>
        <end position="119"/>
    </location>
    <ligand>
        <name>ATP</name>
        <dbReference type="ChEBI" id="CHEBI:30616"/>
    </ligand>
</feature>
<feature type="binding site" evidence="2">
    <location>
        <position position="51"/>
    </location>
    <ligand>
        <name>substrate</name>
    </ligand>
</feature>
<dbReference type="GO" id="GO:0005524">
    <property type="term" value="F:ATP binding"/>
    <property type="evidence" value="ECO:0007669"/>
    <property type="project" value="UniProtKB-UniRule"/>
</dbReference>
<dbReference type="PANTHER" id="PTHR30270:SF0">
    <property type="entry name" value="THIAMINE-MONOPHOSPHATE KINASE"/>
    <property type="match status" value="1"/>
</dbReference>
<dbReference type="AlphaFoldDB" id="A0A378UJ23"/>
<dbReference type="NCBIfam" id="TIGR01379">
    <property type="entry name" value="thiL"/>
    <property type="match status" value="1"/>
</dbReference>
<dbReference type="EC" id="2.7.4.16" evidence="2"/>
<feature type="binding site" evidence="2">
    <location>
        <position position="143"/>
    </location>
    <ligand>
        <name>ATP</name>
        <dbReference type="ChEBI" id="CHEBI:30616"/>
    </ligand>
</feature>
<reference evidence="5 6" key="1">
    <citation type="submission" date="2018-06" db="EMBL/GenBank/DDBJ databases">
        <authorList>
            <consortium name="Pathogen Informatics"/>
            <person name="Doyle S."/>
        </authorList>
    </citation>
    <scope>NUCLEOTIDE SEQUENCE [LARGE SCALE GENOMIC DNA]</scope>
    <source>
        <strain evidence="5 6">NCTC10295</strain>
    </source>
</reference>
<feature type="binding site" evidence="2">
    <location>
        <position position="259"/>
    </location>
    <ligand>
        <name>substrate</name>
    </ligand>
</feature>
<comment type="miscellaneous">
    <text evidence="2">Reaction mechanism of ThiL seems to utilize a direct, inline transfer of the gamma-phosphate of ATP to TMP rather than a phosphorylated enzyme intermediate.</text>
</comment>
<dbReference type="Pfam" id="PF02769">
    <property type="entry name" value="AIRS_C"/>
    <property type="match status" value="1"/>
</dbReference>
<evidence type="ECO:0000313" key="5">
    <source>
        <dbReference type="EMBL" id="STZ76733.1"/>
    </source>
</evidence>
<dbReference type="InterPro" id="IPR010918">
    <property type="entry name" value="PurM-like_C_dom"/>
</dbReference>
<feature type="binding site" evidence="2">
    <location>
        <position position="208"/>
    </location>
    <ligand>
        <name>Mg(2+)</name>
        <dbReference type="ChEBI" id="CHEBI:18420"/>
        <label>3</label>
    </ligand>
</feature>
<dbReference type="RefSeq" id="WP_066075796.1">
    <property type="nucleotide sequence ID" value="NZ_CP181246.1"/>
</dbReference>
<evidence type="ECO:0000259" key="4">
    <source>
        <dbReference type="Pfam" id="PF02769"/>
    </source>
</evidence>
<dbReference type="InterPro" id="IPR016188">
    <property type="entry name" value="PurM-like_N"/>
</dbReference>
<feature type="binding site" evidence="2">
    <location>
        <position position="119"/>
    </location>
    <ligand>
        <name>Mg(2+)</name>
        <dbReference type="ChEBI" id="CHEBI:18420"/>
        <label>1</label>
    </ligand>
</feature>
<dbReference type="UniPathway" id="UPA00060">
    <property type="reaction ID" value="UER00142"/>
</dbReference>
<dbReference type="SUPFAM" id="SSF56042">
    <property type="entry name" value="PurM C-terminal domain-like"/>
    <property type="match status" value="1"/>
</dbReference>
<feature type="binding site" evidence="2">
    <location>
        <position position="315"/>
    </location>
    <ligand>
        <name>substrate</name>
    </ligand>
</feature>
<keyword evidence="2 5" id="KW-0418">Kinase</keyword>
<dbReference type="Pfam" id="PF00586">
    <property type="entry name" value="AIRS"/>
    <property type="match status" value="1"/>
</dbReference>
<dbReference type="SUPFAM" id="SSF55326">
    <property type="entry name" value="PurM N-terminal domain-like"/>
    <property type="match status" value="1"/>
</dbReference>
<organism evidence="5 6">
    <name type="scientific">Bergeriella denitrificans</name>
    <name type="common">Neisseria denitrificans</name>
    <dbReference type="NCBI Taxonomy" id="494"/>
    <lineage>
        <taxon>Bacteria</taxon>
        <taxon>Pseudomonadati</taxon>
        <taxon>Pseudomonadota</taxon>
        <taxon>Betaproteobacteria</taxon>
        <taxon>Neisseriales</taxon>
        <taxon>Neisseriaceae</taxon>
        <taxon>Bergeriella</taxon>
    </lineage>
</organism>
<evidence type="ECO:0000259" key="3">
    <source>
        <dbReference type="Pfam" id="PF00586"/>
    </source>
</evidence>
<dbReference type="Proteomes" id="UP000254651">
    <property type="component" value="Unassembled WGS sequence"/>
</dbReference>
<feature type="binding site" evidence="2">
    <location>
        <position position="44"/>
    </location>
    <ligand>
        <name>Mg(2+)</name>
        <dbReference type="ChEBI" id="CHEBI:18420"/>
        <label>1</label>
    </ligand>
</feature>
<dbReference type="InterPro" id="IPR006283">
    <property type="entry name" value="ThiL-like"/>
</dbReference>
<name>A0A378UJ23_BERDE</name>
<feature type="binding site" evidence="2">
    <location>
        <position position="210"/>
    </location>
    <ligand>
        <name>ATP</name>
        <dbReference type="ChEBI" id="CHEBI:30616"/>
    </ligand>
</feature>
<dbReference type="Gene3D" id="3.30.1330.10">
    <property type="entry name" value="PurM-like, N-terminal domain"/>
    <property type="match status" value="1"/>
</dbReference>
<comment type="function">
    <text evidence="2">Catalyzes the ATP-dependent phosphorylation of thiamine-monophosphate (TMP) to form thiamine-pyrophosphate (TPP), the active form of vitamin B1.</text>
</comment>
<sequence length="319" mass="33925">MNEFDFIRRYLQRQPSDSDVVLGIGDDAAIVRPQPGYDLCFSSDMLLKGRHFFADVAPEDLAWKVLAVNLSDMAAMGARPRWVLLSAALPELDEAWLAHFCDSLFALAAQHGVALIGGDTTRGDLVFNVTIIGELPQGQGLRRDAAQVGDDIWVSGRVGLAAAALNSRLKNCVLPPEAAPECEAALLRPIPRVALGRALLPVARAAQDISDGLAQDIGHILKASGVGAELWADSLPTLPALKQHLGRAQWLAYTLAGGDDYELVFTAAPEHREAVSVAAEAAGTQVTRVGRINGSGGLQIVDAAHQDITLTSLGFDHFG</sequence>
<dbReference type="PANTHER" id="PTHR30270">
    <property type="entry name" value="THIAMINE-MONOPHOSPHATE KINASE"/>
    <property type="match status" value="1"/>
</dbReference>
<dbReference type="Gene3D" id="3.90.650.10">
    <property type="entry name" value="PurM-like C-terminal domain"/>
    <property type="match status" value="1"/>
</dbReference>
<feature type="binding site" evidence="2">
    <location>
        <position position="211"/>
    </location>
    <ligand>
        <name>Mg(2+)</name>
        <dbReference type="ChEBI" id="CHEBI:18420"/>
        <label>5</label>
    </ligand>
</feature>
<evidence type="ECO:0000313" key="6">
    <source>
        <dbReference type="Proteomes" id="UP000254651"/>
    </source>
</evidence>
<feature type="binding site" evidence="2">
    <location>
        <position position="42"/>
    </location>
    <ligand>
        <name>Mg(2+)</name>
        <dbReference type="ChEBI" id="CHEBI:18420"/>
        <label>4</label>
    </ligand>
</feature>
<keyword evidence="1 2" id="KW-0784">Thiamine biosynthesis</keyword>
<keyword evidence="2" id="KW-0479">Metal-binding</keyword>
<dbReference type="EMBL" id="UGQS01000002">
    <property type="protein sequence ID" value="STZ76733.1"/>
    <property type="molecule type" value="Genomic_DNA"/>
</dbReference>
<dbReference type="InterPro" id="IPR036676">
    <property type="entry name" value="PurM-like_C_sf"/>
</dbReference>
<feature type="binding site" evidence="2">
    <location>
        <position position="43"/>
    </location>
    <ligand>
        <name>Mg(2+)</name>
        <dbReference type="ChEBI" id="CHEBI:18420"/>
        <label>1</label>
    </ligand>
</feature>
<feature type="binding site" evidence="2">
    <location>
        <position position="27"/>
    </location>
    <ligand>
        <name>Mg(2+)</name>
        <dbReference type="ChEBI" id="CHEBI:18420"/>
        <label>3</label>
    </ligand>
</feature>
<keyword evidence="2" id="KW-0460">Magnesium</keyword>
<dbReference type="GO" id="GO:0009229">
    <property type="term" value="P:thiamine diphosphate biosynthetic process"/>
    <property type="evidence" value="ECO:0007669"/>
    <property type="project" value="UniProtKB-UniRule"/>
</dbReference>
<dbReference type="GO" id="GO:0009228">
    <property type="term" value="P:thiamine biosynthetic process"/>
    <property type="evidence" value="ECO:0007669"/>
    <property type="project" value="UniProtKB-KW"/>
</dbReference>
<feature type="domain" description="PurM-like N-terminal" evidence="3">
    <location>
        <begin position="25"/>
        <end position="134"/>
    </location>
</feature>
<dbReference type="HAMAP" id="MF_02128">
    <property type="entry name" value="TMP_kinase"/>
    <property type="match status" value="1"/>
</dbReference>
<accession>A0A378UJ23</accession>
<dbReference type="InterPro" id="IPR036921">
    <property type="entry name" value="PurM-like_N_sf"/>
</dbReference>
<feature type="binding site" evidence="2">
    <location>
        <position position="72"/>
    </location>
    <ligand>
        <name>Mg(2+)</name>
        <dbReference type="ChEBI" id="CHEBI:18420"/>
        <label>4</label>
    </ligand>
</feature>
<dbReference type="GO" id="GO:0009030">
    <property type="term" value="F:thiamine-phosphate kinase activity"/>
    <property type="evidence" value="ECO:0007669"/>
    <property type="project" value="UniProtKB-UniRule"/>
</dbReference>